<evidence type="ECO:0000313" key="2">
    <source>
        <dbReference type="EnsemblMetazoa" id="GAUT029934-PA"/>
    </source>
</evidence>
<organism evidence="2 3">
    <name type="scientific">Glossina austeni</name>
    <name type="common">Savannah tsetse fly</name>
    <dbReference type="NCBI Taxonomy" id="7395"/>
    <lineage>
        <taxon>Eukaryota</taxon>
        <taxon>Metazoa</taxon>
        <taxon>Ecdysozoa</taxon>
        <taxon>Arthropoda</taxon>
        <taxon>Hexapoda</taxon>
        <taxon>Insecta</taxon>
        <taxon>Pterygota</taxon>
        <taxon>Neoptera</taxon>
        <taxon>Endopterygota</taxon>
        <taxon>Diptera</taxon>
        <taxon>Brachycera</taxon>
        <taxon>Muscomorpha</taxon>
        <taxon>Hippoboscoidea</taxon>
        <taxon>Glossinidae</taxon>
        <taxon>Glossina</taxon>
    </lineage>
</organism>
<evidence type="ECO:0000313" key="3">
    <source>
        <dbReference type="Proteomes" id="UP000078200"/>
    </source>
</evidence>
<feature type="compositionally biased region" description="Low complexity" evidence="1">
    <location>
        <begin position="236"/>
        <end position="245"/>
    </location>
</feature>
<sequence length="365" mass="41507">MRLFSAPGLPATTTNSRTRTQANAAAITTARHVNTIMARDMPLGSNSSNGHNNVIENIHVMRQISKSCNTTPKSWRNVNKKPKTHNFEPSTTVLTTRHNQKRDEVKSRSLERYVKPPHTLAVAAAVSLRSKHDADDGDEDDEDEEEEEEEEEEIYAAARRTLTPSLSTQRRRLLSPFVSMKRRSRSSSSSGGSRTESSQLSLSYSQLSSSNNSSPTSSTHSLTDRNSHKHKHKQELQQQQQQQQHADNKPAIEKQLVVNLSDNHINIIEIDKTCRESPDTLATRPIDDKHYRDSVFSTDETFYCGNITLVDDTYSNYEPQNEAEKMFLQVVGILRDENELFLALLVDFEFTHRRDFMHNKITDNP</sequence>
<feature type="compositionally biased region" description="Low complexity" evidence="1">
    <location>
        <begin position="186"/>
        <end position="221"/>
    </location>
</feature>
<dbReference type="AlphaFoldDB" id="A0A1A9V988"/>
<dbReference type="VEuPathDB" id="VectorBase:GAUT029934"/>
<dbReference type="EnsemblMetazoa" id="GAUT029934-RA">
    <property type="protein sequence ID" value="GAUT029934-PA"/>
    <property type="gene ID" value="GAUT029934"/>
</dbReference>
<feature type="compositionally biased region" description="Basic and acidic residues" evidence="1">
    <location>
        <begin position="101"/>
        <end position="114"/>
    </location>
</feature>
<feature type="region of interest" description="Disordered" evidence="1">
    <location>
        <begin position="78"/>
        <end position="248"/>
    </location>
</feature>
<proteinExistence type="predicted"/>
<feature type="compositionally biased region" description="Acidic residues" evidence="1">
    <location>
        <begin position="135"/>
        <end position="154"/>
    </location>
</feature>
<accession>A0A1A9V988</accession>
<evidence type="ECO:0000256" key="1">
    <source>
        <dbReference type="SAM" id="MobiDB-lite"/>
    </source>
</evidence>
<dbReference type="Proteomes" id="UP000078200">
    <property type="component" value="Unassembled WGS sequence"/>
</dbReference>
<protein>
    <submittedName>
        <fullName evidence="2">Uncharacterized protein</fullName>
    </submittedName>
</protein>
<feature type="compositionally biased region" description="Polar residues" evidence="1">
    <location>
        <begin position="87"/>
        <end position="97"/>
    </location>
</feature>
<name>A0A1A9V988_GLOAU</name>
<keyword evidence="3" id="KW-1185">Reference proteome</keyword>
<reference evidence="2" key="1">
    <citation type="submission" date="2020-05" db="UniProtKB">
        <authorList>
            <consortium name="EnsemblMetazoa"/>
        </authorList>
    </citation>
    <scope>IDENTIFICATION</scope>
    <source>
        <strain evidence="2">TTRI</strain>
    </source>
</reference>